<reference evidence="2" key="1">
    <citation type="submission" date="2013-01" db="EMBL/GenBank/DDBJ databases">
        <title>Draft Genome Sequence of a Mulberry Tree, Morus notabilis C.K. Schneid.</title>
        <authorList>
            <person name="He N."/>
            <person name="Zhao S."/>
        </authorList>
    </citation>
    <scope>NUCLEOTIDE SEQUENCE</scope>
</reference>
<dbReference type="AlphaFoldDB" id="W9SDK3"/>
<accession>W9SDK3</accession>
<gene>
    <name evidence="1" type="ORF">L484_015163</name>
</gene>
<organism evidence="1 2">
    <name type="scientific">Morus notabilis</name>
    <dbReference type="NCBI Taxonomy" id="981085"/>
    <lineage>
        <taxon>Eukaryota</taxon>
        <taxon>Viridiplantae</taxon>
        <taxon>Streptophyta</taxon>
        <taxon>Embryophyta</taxon>
        <taxon>Tracheophyta</taxon>
        <taxon>Spermatophyta</taxon>
        <taxon>Magnoliopsida</taxon>
        <taxon>eudicotyledons</taxon>
        <taxon>Gunneridae</taxon>
        <taxon>Pentapetalae</taxon>
        <taxon>rosids</taxon>
        <taxon>fabids</taxon>
        <taxon>Rosales</taxon>
        <taxon>Moraceae</taxon>
        <taxon>Moreae</taxon>
        <taxon>Morus</taxon>
    </lineage>
</organism>
<dbReference type="Proteomes" id="UP000030645">
    <property type="component" value="Unassembled WGS sequence"/>
</dbReference>
<keyword evidence="2" id="KW-1185">Reference proteome</keyword>
<proteinExistence type="predicted"/>
<evidence type="ECO:0000313" key="2">
    <source>
        <dbReference type="Proteomes" id="UP000030645"/>
    </source>
</evidence>
<name>W9SDK3_9ROSA</name>
<protein>
    <submittedName>
        <fullName evidence="1">Uncharacterized protein</fullName>
    </submittedName>
</protein>
<dbReference type="EMBL" id="KE346013">
    <property type="protein sequence ID" value="EXC24148.1"/>
    <property type="molecule type" value="Genomic_DNA"/>
</dbReference>
<evidence type="ECO:0000313" key="1">
    <source>
        <dbReference type="EMBL" id="EXC24148.1"/>
    </source>
</evidence>
<sequence>MPCQAGLVIAKAIDHAKFIYISLLSPVTSHHLSSLHETSGPLARAVPWLQTTTPDDCLTCHRCRVN</sequence>